<evidence type="ECO:0000256" key="1">
    <source>
        <dbReference type="ARBA" id="ARBA00007074"/>
    </source>
</evidence>
<dbReference type="InterPro" id="IPR038765">
    <property type="entry name" value="Papain-like_cys_pep_sf"/>
</dbReference>
<dbReference type="Pfam" id="PF01471">
    <property type="entry name" value="PG_binding_1"/>
    <property type="match status" value="1"/>
</dbReference>
<keyword evidence="8" id="KW-1185">Reference proteome</keyword>
<evidence type="ECO:0000256" key="5">
    <source>
        <dbReference type="SAM" id="SignalP"/>
    </source>
</evidence>
<keyword evidence="5" id="KW-0732">Signal</keyword>
<dbReference type="RefSeq" id="WP_147667425.1">
    <property type="nucleotide sequence ID" value="NZ_CP120678.1"/>
</dbReference>
<comment type="similarity">
    <text evidence="1">Belongs to the peptidase C40 family.</text>
</comment>
<dbReference type="InterPro" id="IPR036365">
    <property type="entry name" value="PGBD-like_sf"/>
</dbReference>
<dbReference type="Pfam" id="PF00877">
    <property type="entry name" value="NLPC_P60"/>
    <property type="match status" value="1"/>
</dbReference>
<gene>
    <name evidence="7" type="ORF">P3F81_00420</name>
</gene>
<feature type="domain" description="NlpC/P60" evidence="6">
    <location>
        <begin position="129"/>
        <end position="250"/>
    </location>
</feature>
<dbReference type="SUPFAM" id="SSF54001">
    <property type="entry name" value="Cysteine proteinases"/>
    <property type="match status" value="1"/>
</dbReference>
<name>A0A9Y2AHB6_9FIRM</name>
<dbReference type="PANTHER" id="PTHR47053:SF1">
    <property type="entry name" value="MUREIN DD-ENDOPEPTIDASE MEPH-RELATED"/>
    <property type="match status" value="1"/>
</dbReference>
<dbReference type="PROSITE" id="PS51935">
    <property type="entry name" value="NLPC_P60"/>
    <property type="match status" value="1"/>
</dbReference>
<accession>A0A9Y2AHB6</accession>
<dbReference type="InterPro" id="IPR002477">
    <property type="entry name" value="Peptidoglycan-bd-like"/>
</dbReference>
<feature type="signal peptide" evidence="5">
    <location>
        <begin position="1"/>
        <end position="31"/>
    </location>
</feature>
<dbReference type="SUPFAM" id="SSF47090">
    <property type="entry name" value="PGBD-like"/>
    <property type="match status" value="1"/>
</dbReference>
<evidence type="ECO:0000256" key="3">
    <source>
        <dbReference type="ARBA" id="ARBA00022801"/>
    </source>
</evidence>
<dbReference type="InterPro" id="IPR036366">
    <property type="entry name" value="PGBDSf"/>
</dbReference>
<sequence length="251" mass="28110">MHKLHFIARKKQYCILLLAFLFLLATVPAYAAPTLRVNAKGNDVTILQQKLIALSYSIKDPRGKFAADTHYAVKNFQRDHKLKSNGVVDDSTWKAIEWALKTRKIDKLPSVVTPLPNLPDSNPVIEGSRNNANAIISTAKQYIGVPYKFGGTTPKGFDCSGYLQYVFAEHKINLPRTADDQYKIGKQVNKKSLQVGDLVFFTTYESGVSHCGLYIGNGQFIHTSSSKGVRIDKLNDPYWQPRYIGAKCILK</sequence>
<dbReference type="GO" id="GO:0006508">
    <property type="term" value="P:proteolysis"/>
    <property type="evidence" value="ECO:0007669"/>
    <property type="project" value="UniProtKB-KW"/>
</dbReference>
<proteinExistence type="inferred from homology"/>
<keyword evidence="4" id="KW-0788">Thiol protease</keyword>
<evidence type="ECO:0000259" key="6">
    <source>
        <dbReference type="PROSITE" id="PS51935"/>
    </source>
</evidence>
<organism evidence="7 8">
    <name type="scientific">Selenobaculum gibii</name>
    <dbReference type="NCBI Taxonomy" id="3054208"/>
    <lineage>
        <taxon>Bacteria</taxon>
        <taxon>Bacillati</taxon>
        <taxon>Bacillota</taxon>
        <taxon>Negativicutes</taxon>
        <taxon>Selenomonadales</taxon>
        <taxon>Selenomonadaceae</taxon>
        <taxon>Selenobaculum</taxon>
    </lineage>
</organism>
<evidence type="ECO:0000256" key="4">
    <source>
        <dbReference type="ARBA" id="ARBA00022807"/>
    </source>
</evidence>
<dbReference type="Proteomes" id="UP001243623">
    <property type="component" value="Chromosome"/>
</dbReference>
<dbReference type="Gene3D" id="3.90.1720.10">
    <property type="entry name" value="endopeptidase domain like (from Nostoc punctiforme)"/>
    <property type="match status" value="1"/>
</dbReference>
<dbReference type="Gene3D" id="1.10.101.10">
    <property type="entry name" value="PGBD-like superfamily/PGBD"/>
    <property type="match status" value="1"/>
</dbReference>
<dbReference type="GO" id="GO:0008234">
    <property type="term" value="F:cysteine-type peptidase activity"/>
    <property type="evidence" value="ECO:0007669"/>
    <property type="project" value="UniProtKB-KW"/>
</dbReference>
<protein>
    <submittedName>
        <fullName evidence="7">NlpC/P60 family protein</fullName>
    </submittedName>
</protein>
<keyword evidence="2" id="KW-0645">Protease</keyword>
<keyword evidence="3" id="KW-0378">Hydrolase</keyword>
<evidence type="ECO:0000313" key="7">
    <source>
        <dbReference type="EMBL" id="WIW70824.1"/>
    </source>
</evidence>
<feature type="chain" id="PRO_5040774038" evidence="5">
    <location>
        <begin position="32"/>
        <end position="251"/>
    </location>
</feature>
<dbReference type="AlphaFoldDB" id="A0A9Y2AHB6"/>
<dbReference type="InterPro" id="IPR051202">
    <property type="entry name" value="Peptidase_C40"/>
</dbReference>
<reference evidence="7" key="1">
    <citation type="submission" date="2023-03" db="EMBL/GenBank/DDBJ databases">
        <title>Selenobaculum gbiensis gen. nov. sp. nov., a new bacterium isolated from the gut microbiota of IBD patient.</title>
        <authorList>
            <person name="Yeo S."/>
            <person name="Park H."/>
            <person name="Huh C.S."/>
        </authorList>
    </citation>
    <scope>NUCLEOTIDE SEQUENCE</scope>
    <source>
        <strain evidence="7">ICN-92133</strain>
    </source>
</reference>
<evidence type="ECO:0000256" key="2">
    <source>
        <dbReference type="ARBA" id="ARBA00022670"/>
    </source>
</evidence>
<dbReference type="InterPro" id="IPR000064">
    <property type="entry name" value="NLP_P60_dom"/>
</dbReference>
<dbReference type="EMBL" id="CP120678">
    <property type="protein sequence ID" value="WIW70824.1"/>
    <property type="molecule type" value="Genomic_DNA"/>
</dbReference>
<dbReference type="KEGG" id="sgbi:P3F81_00420"/>
<dbReference type="PANTHER" id="PTHR47053">
    <property type="entry name" value="MUREIN DD-ENDOPEPTIDASE MEPH-RELATED"/>
    <property type="match status" value="1"/>
</dbReference>
<evidence type="ECO:0000313" key="8">
    <source>
        <dbReference type="Proteomes" id="UP001243623"/>
    </source>
</evidence>